<protein>
    <submittedName>
        <fullName evidence="1">Uncharacterized protein</fullName>
    </submittedName>
</protein>
<gene>
    <name evidence="1" type="ORF">NCTC13043_00616</name>
</gene>
<dbReference type="OrthoDB" id="1076904at2"/>
<reference evidence="1 2" key="1">
    <citation type="submission" date="2018-06" db="EMBL/GenBank/DDBJ databases">
        <authorList>
            <consortium name="Pathogen Informatics"/>
            <person name="Doyle S."/>
        </authorList>
    </citation>
    <scope>NUCLEOTIDE SEQUENCE [LARGE SCALE GENOMIC DNA]</scope>
    <source>
        <strain evidence="1 2">NCTC13043</strain>
    </source>
</reference>
<name>A0A379EZD9_9BACT</name>
<dbReference type="Proteomes" id="UP000254235">
    <property type="component" value="Unassembled WGS sequence"/>
</dbReference>
<organism evidence="1 2">
    <name type="scientific">Prevotella pallens</name>
    <dbReference type="NCBI Taxonomy" id="60133"/>
    <lineage>
        <taxon>Bacteria</taxon>
        <taxon>Pseudomonadati</taxon>
        <taxon>Bacteroidota</taxon>
        <taxon>Bacteroidia</taxon>
        <taxon>Bacteroidales</taxon>
        <taxon>Prevotellaceae</taxon>
        <taxon>Prevotella</taxon>
    </lineage>
</organism>
<dbReference type="AlphaFoldDB" id="A0A379EZD9"/>
<evidence type="ECO:0000313" key="1">
    <source>
        <dbReference type="EMBL" id="SUC11756.1"/>
    </source>
</evidence>
<dbReference type="EMBL" id="UGTP01000001">
    <property type="protein sequence ID" value="SUC11756.1"/>
    <property type="molecule type" value="Genomic_DNA"/>
</dbReference>
<proteinExistence type="predicted"/>
<dbReference type="RefSeq" id="WP_115082971.1">
    <property type="nucleotide sequence ID" value="NZ_CAUSQN010000011.1"/>
</dbReference>
<sequence>MQVETIHNTSATPWVFPLQSKIGEHIIRYDGLTEFAQGSPLIGSLFVDDKKIGKDDLFGAPFLLSNNHLYIPKYVRCFLTSGFILCKIDIRTRQIEHLSKIKPLIYLHCIDDGRILYSTDYIELKE</sequence>
<accession>A0A379EZD9</accession>
<evidence type="ECO:0000313" key="2">
    <source>
        <dbReference type="Proteomes" id="UP000254235"/>
    </source>
</evidence>
<dbReference type="GeneID" id="78570341"/>